<accession>A0A2R4CD89</accession>
<keyword evidence="3" id="KW-1185">Reference proteome</keyword>
<dbReference type="EMBL" id="CP028324">
    <property type="protein sequence ID" value="AVR97579.1"/>
    <property type="molecule type" value="Genomic_DNA"/>
</dbReference>
<dbReference type="InterPro" id="IPR014914">
    <property type="entry name" value="RES_dom"/>
</dbReference>
<dbReference type="SMART" id="SM00953">
    <property type="entry name" value="RES"/>
    <property type="match status" value="1"/>
</dbReference>
<gene>
    <name evidence="2" type="ORF">C9I28_19490</name>
</gene>
<evidence type="ECO:0000259" key="1">
    <source>
        <dbReference type="SMART" id="SM00953"/>
    </source>
</evidence>
<organism evidence="2 3">
    <name type="scientific">Pseudoduganella armeniaca</name>
    <dbReference type="NCBI Taxonomy" id="2072590"/>
    <lineage>
        <taxon>Bacteria</taxon>
        <taxon>Pseudomonadati</taxon>
        <taxon>Pseudomonadota</taxon>
        <taxon>Betaproteobacteria</taxon>
        <taxon>Burkholderiales</taxon>
        <taxon>Oxalobacteraceae</taxon>
        <taxon>Telluria group</taxon>
        <taxon>Pseudoduganella</taxon>
    </lineage>
</organism>
<proteinExistence type="predicted"/>
<protein>
    <recommendedName>
        <fullName evidence="1">RES domain-containing protein</fullName>
    </recommendedName>
</protein>
<dbReference type="OrthoDB" id="7257056at2"/>
<dbReference type="Proteomes" id="UP000240505">
    <property type="component" value="Chromosome"/>
</dbReference>
<dbReference type="AlphaFoldDB" id="A0A2R4CD89"/>
<dbReference type="KEGG" id="masz:C9I28_19490"/>
<evidence type="ECO:0000313" key="2">
    <source>
        <dbReference type="EMBL" id="AVR97579.1"/>
    </source>
</evidence>
<evidence type="ECO:0000313" key="3">
    <source>
        <dbReference type="Proteomes" id="UP000240505"/>
    </source>
</evidence>
<dbReference type="RefSeq" id="WP_107142922.1">
    <property type="nucleotide sequence ID" value="NZ_CP028324.1"/>
</dbReference>
<dbReference type="Pfam" id="PF08808">
    <property type="entry name" value="RES"/>
    <property type="match status" value="1"/>
</dbReference>
<feature type="domain" description="RES" evidence="1">
    <location>
        <begin position="39"/>
        <end position="182"/>
    </location>
</feature>
<sequence>MTLTHIPDFAGLHAAGELCFCHVDIRALLRLSLRPGMEPWWGTTGRFRFDDPAHGFGVTYVAGTLDVAVCETILHEVGDHRGGEWWVDHSSVERRSIVRYVHPDPAKTRLRLVDLTGIALKSLGLTNDISAQDDYTHTQLLSGAIHAQVPEADGIRYVSKHMNTSFAAALFERSGVRVLPGAMPLLAHPDIGGLLGRLRVKLFSL</sequence>
<name>A0A2R4CD89_9BURK</name>
<reference evidence="2 3" key="1">
    <citation type="submission" date="2018-03" db="EMBL/GenBank/DDBJ databases">
        <title>Massilia armeniaca sp. nov., isolated from desert soil.</title>
        <authorList>
            <person name="Huang H."/>
            <person name="Ren M."/>
        </authorList>
    </citation>
    <scope>NUCLEOTIDE SEQUENCE [LARGE SCALE GENOMIC DNA]</scope>
    <source>
        <strain evidence="2 3">ZMN-3</strain>
    </source>
</reference>